<sequence>MEFDLASITGRSPLVEYPWRNEIDRLLNWLQDKEPSVKAFCFDVVMSAAYIDATSGIEKSIEGCENTPSRFNSHLGFINLCSPCYTSKGVWSYQKAVKPQSGALGKLSSEVILRFIEKLSTQLNDVIAVGGTEAADAVLYHQDGTAILAEVKSAPLLTYPFLFSAPNSCLQGEHEKLVITNSQLRECDSGMYFHNVGVINLGKVGSPLWPFKPIVDFLTQENNEHFIKECVQEWTAARTAYTIKDRTNKMYYLANACGSPPKIAKDRDGWPRKESISDSKTSAGLDRTDDIKKGIYQSIKIGTSIKNSPDIKTAIVSNLPAYRHGDDYVSPFINMLWGLGEDLVELNGYNAIIEKDLRRVFDFIITLEQPVLRNTIL</sequence>
<proteinExistence type="predicted"/>
<evidence type="ECO:0000313" key="3">
    <source>
        <dbReference type="Proteomes" id="UP000570493"/>
    </source>
</evidence>
<dbReference type="RefSeq" id="WP_169021314.1">
    <property type="nucleotide sequence ID" value="NZ_JABBMT010000038.1"/>
</dbReference>
<dbReference type="EMBL" id="JABBMT010000038">
    <property type="protein sequence ID" value="NMM42403.1"/>
    <property type="molecule type" value="Genomic_DNA"/>
</dbReference>
<comment type="caution">
    <text evidence="2">The sequence shown here is derived from an EMBL/GenBank/DDBJ whole genome shotgun (WGS) entry which is preliminary data.</text>
</comment>
<feature type="region of interest" description="Disordered" evidence="1">
    <location>
        <begin position="264"/>
        <end position="283"/>
    </location>
</feature>
<dbReference type="Proteomes" id="UP000570493">
    <property type="component" value="Unassembled WGS sequence"/>
</dbReference>
<keyword evidence="3" id="KW-1185">Reference proteome</keyword>
<accession>A0A7Y0DVI8</accession>
<feature type="compositionally biased region" description="Basic and acidic residues" evidence="1">
    <location>
        <begin position="264"/>
        <end position="277"/>
    </location>
</feature>
<organism evidence="2 3">
    <name type="scientific">Pseudoalteromonas arctica</name>
    <dbReference type="NCBI Taxonomy" id="394751"/>
    <lineage>
        <taxon>Bacteria</taxon>
        <taxon>Pseudomonadati</taxon>
        <taxon>Pseudomonadota</taxon>
        <taxon>Gammaproteobacteria</taxon>
        <taxon>Alteromonadales</taxon>
        <taxon>Pseudoalteromonadaceae</taxon>
        <taxon>Pseudoalteromonas</taxon>
    </lineage>
</organism>
<evidence type="ECO:0000313" key="2">
    <source>
        <dbReference type="EMBL" id="NMM42403.1"/>
    </source>
</evidence>
<gene>
    <name evidence="2" type="ORF">HHO47_16655</name>
</gene>
<name>A0A7Y0DVI8_9GAMM</name>
<dbReference type="AlphaFoldDB" id="A0A7Y0DVI8"/>
<protein>
    <submittedName>
        <fullName evidence="2">Uncharacterized protein</fullName>
    </submittedName>
</protein>
<reference evidence="2" key="1">
    <citation type="submission" date="2020-04" db="EMBL/GenBank/DDBJ databases">
        <title>Genome Sequencing for Pseudoaltermonas arctica.</title>
        <authorList>
            <person name="Elkins N.S."/>
        </authorList>
    </citation>
    <scope>NUCLEOTIDE SEQUENCE [LARGE SCALE GENOMIC DNA]</scope>
    <source>
        <strain evidence="2">NEC-BIFX-2020_0012</strain>
    </source>
</reference>
<evidence type="ECO:0000256" key="1">
    <source>
        <dbReference type="SAM" id="MobiDB-lite"/>
    </source>
</evidence>